<organism evidence="2 3">
    <name type="scientific">Microscilla marina ATCC 23134</name>
    <dbReference type="NCBI Taxonomy" id="313606"/>
    <lineage>
        <taxon>Bacteria</taxon>
        <taxon>Pseudomonadati</taxon>
        <taxon>Bacteroidota</taxon>
        <taxon>Cytophagia</taxon>
        <taxon>Cytophagales</taxon>
        <taxon>Microscillaceae</taxon>
        <taxon>Microscilla</taxon>
    </lineage>
</organism>
<evidence type="ECO:0000256" key="1">
    <source>
        <dbReference type="SAM" id="MobiDB-lite"/>
    </source>
</evidence>
<dbReference type="Proteomes" id="UP000004095">
    <property type="component" value="Unassembled WGS sequence"/>
</dbReference>
<feature type="region of interest" description="Disordered" evidence="1">
    <location>
        <begin position="81"/>
        <end position="118"/>
    </location>
</feature>
<evidence type="ECO:0000313" key="2">
    <source>
        <dbReference type="EMBL" id="EAY24037.1"/>
    </source>
</evidence>
<evidence type="ECO:0000313" key="3">
    <source>
        <dbReference type="Proteomes" id="UP000004095"/>
    </source>
</evidence>
<dbReference type="RefSeq" id="WP_002705629.1">
    <property type="nucleotide sequence ID" value="NZ_AAWS01000086.1"/>
</dbReference>
<gene>
    <name evidence="2" type="ORF">M23134_00929</name>
</gene>
<feature type="compositionally biased region" description="Basic and acidic residues" evidence="1">
    <location>
        <begin position="90"/>
        <end position="111"/>
    </location>
</feature>
<reference evidence="2 3" key="1">
    <citation type="submission" date="2007-01" db="EMBL/GenBank/DDBJ databases">
        <authorList>
            <person name="Haygood M."/>
            <person name="Podell S."/>
            <person name="Anderson C."/>
            <person name="Hopkinson B."/>
            <person name="Roe K."/>
            <person name="Barbeau K."/>
            <person name="Gaasterland T."/>
            <person name="Ferriera S."/>
            <person name="Johnson J."/>
            <person name="Kravitz S."/>
            <person name="Beeson K."/>
            <person name="Sutton G."/>
            <person name="Rogers Y.-H."/>
            <person name="Friedman R."/>
            <person name="Frazier M."/>
            <person name="Venter J.C."/>
        </authorList>
    </citation>
    <scope>NUCLEOTIDE SEQUENCE [LARGE SCALE GENOMIC DNA]</scope>
    <source>
        <strain evidence="2 3">ATCC 23134</strain>
    </source>
</reference>
<dbReference type="OrthoDB" id="4317910at2"/>
<keyword evidence="3" id="KW-1185">Reference proteome</keyword>
<dbReference type="EMBL" id="AAWS01000086">
    <property type="protein sequence ID" value="EAY24037.1"/>
    <property type="molecule type" value="Genomic_DNA"/>
</dbReference>
<protein>
    <submittedName>
        <fullName evidence="2">Uncharacterized protein</fullName>
    </submittedName>
</protein>
<dbReference type="AlphaFoldDB" id="A1ZZZ5"/>
<name>A1ZZZ5_MICM2</name>
<proteinExistence type="predicted"/>
<sequence length="406" mass="46218">MCQNIVSSVGKIAMGMLGEAAKFIEDTLANFVPLLLDFMARMLRLGNVSARIKRILAKLRKPLDDLIAKVMAFIRKKIRSFGKKKKKRGKEKDKQGKDVKKDQDEKNKKDQAPPASIKVPFSMNGESHYVRAITQNKGVKIVMASKIEREIFSKIQGQIKTLEKIARSIKNSQADRDLANLVKSKILDLRTKFFDDVQVAHGQWRSGQIDKKAYKAKTEKFLRTLVKQIVKRADQYDLKDLAELKIHESFLKIELNIKELYKNVGSPTATGDGHSNSAAAAERFGWTYSGSSTSPYHYERAIRIRKDLEDYIDEIDILSKTYGKHYLKYEAYKEGVLAMKDCGLAIDNPRQYLLNVPYRKRGTSKKDLWKAFFPGISKGQFMQMPIDPGNTRQNIISNINPSKYGG</sequence>
<comment type="caution">
    <text evidence="2">The sequence shown here is derived from an EMBL/GenBank/DDBJ whole genome shotgun (WGS) entry which is preliminary data.</text>
</comment>
<accession>A1ZZZ5</accession>
<dbReference type="eggNOG" id="COG5412">
    <property type="taxonomic scope" value="Bacteria"/>
</dbReference>